<organism evidence="1 2">
    <name type="scientific">Ascosphaera apis ARSEF 7405</name>
    <dbReference type="NCBI Taxonomy" id="392613"/>
    <lineage>
        <taxon>Eukaryota</taxon>
        <taxon>Fungi</taxon>
        <taxon>Dikarya</taxon>
        <taxon>Ascomycota</taxon>
        <taxon>Pezizomycotina</taxon>
        <taxon>Eurotiomycetes</taxon>
        <taxon>Eurotiomycetidae</taxon>
        <taxon>Onygenales</taxon>
        <taxon>Ascosphaeraceae</taxon>
        <taxon>Ascosphaera</taxon>
    </lineage>
</organism>
<proteinExistence type="predicted"/>
<dbReference type="VEuPathDB" id="FungiDB:AAP_04326"/>
<protein>
    <submittedName>
        <fullName evidence="1">Uncharacterized protein</fullName>
    </submittedName>
</protein>
<dbReference type="AlphaFoldDB" id="A0A167X315"/>
<dbReference type="Proteomes" id="UP000242877">
    <property type="component" value="Unassembled WGS sequence"/>
</dbReference>
<reference evidence="1 2" key="1">
    <citation type="journal article" date="2016" name="Genome Biol. Evol.">
        <title>Divergent and convergent evolution of fungal pathogenicity.</title>
        <authorList>
            <person name="Shang Y."/>
            <person name="Xiao G."/>
            <person name="Zheng P."/>
            <person name="Cen K."/>
            <person name="Zhan S."/>
            <person name="Wang C."/>
        </authorList>
    </citation>
    <scope>NUCLEOTIDE SEQUENCE [LARGE SCALE GENOMIC DNA]</scope>
    <source>
        <strain evidence="1 2">ARSEF 7405</strain>
    </source>
</reference>
<comment type="caution">
    <text evidence="1">The sequence shown here is derived from an EMBL/GenBank/DDBJ whole genome shotgun (WGS) entry which is preliminary data.</text>
</comment>
<sequence>MQPPTEIQGYFSDFGAPPEDIKILLLNPNGHAHERRSMLLEPEVLKFPQDLDDHVIGDRKPKAFLVSSTMIAAACPGLVALAAHVSKYTRADKIPTICFENFDIDVFILMLRILQHMTDSLLNIEMSVEILLRLATLTQWFDCQSAVSFYVRVWSSQLPWNNTQSITSSISSLWLSFVYRDALYDAKGAFSFASRYLITNLESPLVPQPGLPFSQRVADTINQRRIGGIERLLSIMWMGAETSYSPDTGMECCGCSMSAKKCQSKFSKGMRKLVEKSNLFHGAINRPYNNLSIAKLLKLLQEDSSQFGPKLRGCRISTRLKTSLADVEELLLGSGLYMDDFPPEPKPYRARVSDIYCFPQPCLVVT</sequence>
<evidence type="ECO:0000313" key="1">
    <source>
        <dbReference type="EMBL" id="KZZ89571.1"/>
    </source>
</evidence>
<dbReference type="OrthoDB" id="5326346at2759"/>
<keyword evidence="2" id="KW-1185">Reference proteome</keyword>
<accession>A0A167X315</accession>
<name>A0A167X315_9EURO</name>
<evidence type="ECO:0000313" key="2">
    <source>
        <dbReference type="Proteomes" id="UP000242877"/>
    </source>
</evidence>
<gene>
    <name evidence="1" type="ORF">AAP_04326</name>
</gene>
<dbReference type="EMBL" id="AZGZ01000020">
    <property type="protein sequence ID" value="KZZ89571.1"/>
    <property type="molecule type" value="Genomic_DNA"/>
</dbReference>